<comment type="cofactor">
    <cofactor evidence="14 15">
        <name>Mn(2+)</name>
        <dbReference type="ChEBI" id="CHEBI:29035"/>
    </cofactor>
    <cofactor evidence="14 15">
        <name>Mg(2+)</name>
        <dbReference type="ChEBI" id="CHEBI:18420"/>
    </cofactor>
    <text evidence="14 15">Manganese or magnesium. Binds 1 divalent metal ion per monomer in the absence of substrate. May bind a second metal ion after substrate binding.</text>
</comment>
<keyword evidence="9 14" id="KW-0540">Nuclease</keyword>
<dbReference type="CDD" id="cd07182">
    <property type="entry name" value="RNase_HII_bacteria_HII_like"/>
    <property type="match status" value="1"/>
</dbReference>
<comment type="function">
    <text evidence="3 14 16">Endonuclease that specifically degrades the RNA of RNA-DNA hybrids.</text>
</comment>
<evidence type="ECO:0000256" key="1">
    <source>
        <dbReference type="ARBA" id="ARBA00000077"/>
    </source>
</evidence>
<dbReference type="GO" id="GO:0005737">
    <property type="term" value="C:cytoplasm"/>
    <property type="evidence" value="ECO:0007669"/>
    <property type="project" value="UniProtKB-SubCell"/>
</dbReference>
<dbReference type="Pfam" id="PF01351">
    <property type="entry name" value="RNase_HII"/>
    <property type="match status" value="1"/>
</dbReference>
<keyword evidence="13 14" id="KW-0464">Manganese</keyword>
<dbReference type="GO" id="GO:0003723">
    <property type="term" value="F:RNA binding"/>
    <property type="evidence" value="ECO:0007669"/>
    <property type="project" value="UniProtKB-UniRule"/>
</dbReference>
<dbReference type="InterPro" id="IPR012337">
    <property type="entry name" value="RNaseH-like_sf"/>
</dbReference>
<evidence type="ECO:0000256" key="6">
    <source>
        <dbReference type="ARBA" id="ARBA00012180"/>
    </source>
</evidence>
<evidence type="ECO:0000256" key="16">
    <source>
        <dbReference type="RuleBase" id="RU003515"/>
    </source>
</evidence>
<evidence type="ECO:0000256" key="7">
    <source>
        <dbReference type="ARBA" id="ARBA00019179"/>
    </source>
</evidence>
<proteinExistence type="inferred from homology"/>
<dbReference type="InterPro" id="IPR036397">
    <property type="entry name" value="RNaseH_sf"/>
</dbReference>
<name>A0A2H0VBV3_9BACT</name>
<feature type="binding site" evidence="14 15">
    <location>
        <position position="22"/>
    </location>
    <ligand>
        <name>a divalent metal cation</name>
        <dbReference type="ChEBI" id="CHEBI:60240"/>
    </ligand>
</feature>
<comment type="caution">
    <text evidence="18">The sequence shown here is derived from an EMBL/GenBank/DDBJ whole genome shotgun (WGS) entry which is preliminary data.</text>
</comment>
<keyword evidence="12 14" id="KW-0378">Hydrolase</keyword>
<evidence type="ECO:0000256" key="10">
    <source>
        <dbReference type="ARBA" id="ARBA00022723"/>
    </source>
</evidence>
<comment type="catalytic activity">
    <reaction evidence="1 14 15 16">
        <text>Endonucleolytic cleavage to 5'-phosphomonoester.</text>
        <dbReference type="EC" id="3.1.26.4"/>
    </reaction>
</comment>
<dbReference type="AlphaFoldDB" id="A0A2H0VBV3"/>
<dbReference type="PROSITE" id="PS51975">
    <property type="entry name" value="RNASE_H_2"/>
    <property type="match status" value="1"/>
</dbReference>
<keyword evidence="8 14" id="KW-0963">Cytoplasm</keyword>
<reference evidence="19" key="1">
    <citation type="submission" date="2017-09" db="EMBL/GenBank/DDBJ databases">
        <title>Depth-based differentiation of microbial function through sediment-hosted aquifers and enrichment of novel symbionts in the deep terrestrial subsurface.</title>
        <authorList>
            <person name="Probst A.J."/>
            <person name="Ladd B."/>
            <person name="Jarett J.K."/>
            <person name="Geller-Mcgrath D.E."/>
            <person name="Sieber C.M.K."/>
            <person name="Emerson J.B."/>
            <person name="Anantharaman K."/>
            <person name="Thomas B.C."/>
            <person name="Malmstrom R."/>
            <person name="Stieglmeier M."/>
            <person name="Klingl A."/>
            <person name="Woyke T."/>
            <person name="Ryan C.M."/>
            <person name="Banfield J.F."/>
        </authorList>
    </citation>
    <scope>NUCLEOTIDE SEQUENCE [LARGE SCALE GENOMIC DNA]</scope>
</reference>
<evidence type="ECO:0000256" key="11">
    <source>
        <dbReference type="ARBA" id="ARBA00022759"/>
    </source>
</evidence>
<keyword evidence="10 14" id="KW-0479">Metal-binding</keyword>
<dbReference type="PANTHER" id="PTHR10954">
    <property type="entry name" value="RIBONUCLEASE H2 SUBUNIT A"/>
    <property type="match status" value="1"/>
</dbReference>
<dbReference type="EMBL" id="PFAK01000007">
    <property type="protein sequence ID" value="PIR96551.1"/>
    <property type="molecule type" value="Genomic_DNA"/>
</dbReference>
<comment type="subcellular location">
    <subcellularLocation>
        <location evidence="4 14">Cytoplasm</location>
    </subcellularLocation>
</comment>
<accession>A0A2H0VBV3</accession>
<evidence type="ECO:0000256" key="12">
    <source>
        <dbReference type="ARBA" id="ARBA00022801"/>
    </source>
</evidence>
<evidence type="ECO:0000256" key="5">
    <source>
        <dbReference type="ARBA" id="ARBA00007383"/>
    </source>
</evidence>
<evidence type="ECO:0000256" key="4">
    <source>
        <dbReference type="ARBA" id="ARBA00004496"/>
    </source>
</evidence>
<dbReference type="SUPFAM" id="SSF53098">
    <property type="entry name" value="Ribonuclease H-like"/>
    <property type="match status" value="1"/>
</dbReference>
<evidence type="ECO:0000256" key="3">
    <source>
        <dbReference type="ARBA" id="ARBA00004065"/>
    </source>
</evidence>
<organism evidence="18 19">
    <name type="scientific">Candidatus Doudnabacteria bacterium CG10_big_fil_rev_8_21_14_0_10_42_18</name>
    <dbReference type="NCBI Taxonomy" id="1974552"/>
    <lineage>
        <taxon>Bacteria</taxon>
        <taxon>Candidatus Doudnaibacteriota</taxon>
    </lineage>
</organism>
<protein>
    <recommendedName>
        <fullName evidence="7 14">Ribonuclease HII</fullName>
        <shortName evidence="14">RNase HII</shortName>
        <ecNumber evidence="6 14">3.1.26.4</ecNumber>
    </recommendedName>
</protein>
<feature type="domain" description="RNase H type-2" evidence="17">
    <location>
        <begin position="15"/>
        <end position="206"/>
    </location>
</feature>
<evidence type="ECO:0000313" key="18">
    <source>
        <dbReference type="EMBL" id="PIR96551.1"/>
    </source>
</evidence>
<dbReference type="GO" id="GO:0043137">
    <property type="term" value="P:DNA replication, removal of RNA primer"/>
    <property type="evidence" value="ECO:0007669"/>
    <property type="project" value="TreeGrafter"/>
</dbReference>
<dbReference type="InterPro" id="IPR001352">
    <property type="entry name" value="RNase_HII/HIII"/>
</dbReference>
<dbReference type="Gene3D" id="3.30.420.10">
    <property type="entry name" value="Ribonuclease H-like superfamily/Ribonuclease H"/>
    <property type="match status" value="1"/>
</dbReference>
<feature type="binding site" evidence="14 15">
    <location>
        <position position="122"/>
    </location>
    <ligand>
        <name>a divalent metal cation</name>
        <dbReference type="ChEBI" id="CHEBI:60240"/>
    </ligand>
</feature>
<dbReference type="Proteomes" id="UP000230922">
    <property type="component" value="Unassembled WGS sequence"/>
</dbReference>
<dbReference type="NCBIfam" id="NF000595">
    <property type="entry name" value="PRK00015.1-3"/>
    <property type="match status" value="1"/>
</dbReference>
<gene>
    <name evidence="14" type="primary">rnhB</name>
    <name evidence="18" type="ORF">COT92_00570</name>
</gene>
<dbReference type="GO" id="GO:0006298">
    <property type="term" value="P:mismatch repair"/>
    <property type="evidence" value="ECO:0007669"/>
    <property type="project" value="TreeGrafter"/>
</dbReference>
<dbReference type="PANTHER" id="PTHR10954:SF18">
    <property type="entry name" value="RIBONUCLEASE HII"/>
    <property type="match status" value="1"/>
</dbReference>
<evidence type="ECO:0000313" key="19">
    <source>
        <dbReference type="Proteomes" id="UP000230922"/>
    </source>
</evidence>
<evidence type="ECO:0000256" key="8">
    <source>
        <dbReference type="ARBA" id="ARBA00022490"/>
    </source>
</evidence>
<dbReference type="InterPro" id="IPR024567">
    <property type="entry name" value="RNase_HII/HIII_dom"/>
</dbReference>
<evidence type="ECO:0000259" key="17">
    <source>
        <dbReference type="PROSITE" id="PS51975"/>
    </source>
</evidence>
<evidence type="ECO:0000256" key="2">
    <source>
        <dbReference type="ARBA" id="ARBA00001946"/>
    </source>
</evidence>
<dbReference type="GO" id="GO:0004523">
    <property type="term" value="F:RNA-DNA hybrid ribonuclease activity"/>
    <property type="evidence" value="ECO:0007669"/>
    <property type="project" value="UniProtKB-UniRule"/>
</dbReference>
<evidence type="ECO:0000256" key="14">
    <source>
        <dbReference type="HAMAP-Rule" id="MF_00052"/>
    </source>
</evidence>
<evidence type="ECO:0000256" key="13">
    <source>
        <dbReference type="ARBA" id="ARBA00023211"/>
    </source>
</evidence>
<evidence type="ECO:0000256" key="15">
    <source>
        <dbReference type="PROSITE-ProRule" id="PRU01319"/>
    </source>
</evidence>
<dbReference type="GO" id="GO:0030145">
    <property type="term" value="F:manganese ion binding"/>
    <property type="evidence" value="ECO:0007669"/>
    <property type="project" value="UniProtKB-UniRule"/>
</dbReference>
<sequence length="206" mass="22629">MNIRFEKQKYKQGYNLIIGCDEAGRGSLAGPVVAAAVILDFGFKKIKYGDIKDSKLLSQSKREQLSATVKKYASAWAVGVVEQKIIDRVNIHNAGLLAMKGAVKKVLKQVSSQTAKPLALIDGKFQVPGINVPQEAIVDGDNKVLSIAAASILAKVHRDNLMLNAHKKYPVYNFAKHKGYGTLYHKEMIAKYGISPIHRISFCTNC</sequence>
<comment type="cofactor">
    <cofactor evidence="2">
        <name>Mg(2+)</name>
        <dbReference type="ChEBI" id="CHEBI:18420"/>
    </cofactor>
</comment>
<dbReference type="EC" id="3.1.26.4" evidence="6 14"/>
<keyword evidence="11 14" id="KW-0255">Endonuclease</keyword>
<feature type="binding site" evidence="14 15">
    <location>
        <position position="21"/>
    </location>
    <ligand>
        <name>a divalent metal cation</name>
        <dbReference type="ChEBI" id="CHEBI:60240"/>
    </ligand>
</feature>
<dbReference type="HAMAP" id="MF_00052_B">
    <property type="entry name" value="RNase_HII_B"/>
    <property type="match status" value="1"/>
</dbReference>
<dbReference type="InterPro" id="IPR022898">
    <property type="entry name" value="RNase_HII"/>
</dbReference>
<comment type="similarity">
    <text evidence="5 14 16">Belongs to the RNase HII family.</text>
</comment>
<evidence type="ECO:0000256" key="9">
    <source>
        <dbReference type="ARBA" id="ARBA00022722"/>
    </source>
</evidence>
<dbReference type="GO" id="GO:0032299">
    <property type="term" value="C:ribonuclease H2 complex"/>
    <property type="evidence" value="ECO:0007669"/>
    <property type="project" value="TreeGrafter"/>
</dbReference>